<dbReference type="InterPro" id="IPR000086">
    <property type="entry name" value="NUDIX_hydrolase_dom"/>
</dbReference>
<comment type="caution">
    <text evidence="3">The sequence shown here is derived from an EMBL/GenBank/DDBJ whole genome shotgun (WGS) entry which is preliminary data.</text>
</comment>
<evidence type="ECO:0000313" key="3">
    <source>
        <dbReference type="EMBL" id="TDP28615.1"/>
    </source>
</evidence>
<dbReference type="PANTHER" id="PTHR43736">
    <property type="entry name" value="ADP-RIBOSE PYROPHOSPHATASE"/>
    <property type="match status" value="1"/>
</dbReference>
<dbReference type="EMBL" id="SNXK01000016">
    <property type="protein sequence ID" value="TDP28615.1"/>
    <property type="molecule type" value="Genomic_DNA"/>
</dbReference>
<dbReference type="PROSITE" id="PS51462">
    <property type="entry name" value="NUDIX"/>
    <property type="match status" value="1"/>
</dbReference>
<sequence>MAISDSDISDTLAAYLEDHPDEATLLSEPMRLLRGGHDFASRRTFPMHVTVGALLVRQHSEVLLVRHKAYGGMLLQPGGHLEENDVTLIDAAVRELAEETGLDPSVVALESPNPVYIEYGPVPARPLSEVVKVPGQVVAGLPVEAREFRHESWPTCKVAMHGDQ</sequence>
<proteinExistence type="inferred from homology"/>
<feature type="domain" description="Nudix hydrolase" evidence="2">
    <location>
        <begin position="46"/>
        <end position="164"/>
    </location>
</feature>
<dbReference type="PANTHER" id="PTHR43736:SF1">
    <property type="entry name" value="DIHYDRONEOPTERIN TRIPHOSPHATE DIPHOSPHATASE"/>
    <property type="match status" value="1"/>
</dbReference>
<dbReference type="SUPFAM" id="SSF55811">
    <property type="entry name" value="Nudix"/>
    <property type="match status" value="1"/>
</dbReference>
<name>A0A4V3CMF0_NOCIG</name>
<dbReference type="Proteomes" id="UP000295087">
    <property type="component" value="Unassembled WGS sequence"/>
</dbReference>
<dbReference type="AlphaFoldDB" id="A0A4V3CMF0"/>
<dbReference type="Gene3D" id="3.90.79.10">
    <property type="entry name" value="Nucleoside Triphosphate Pyrophosphohydrolase"/>
    <property type="match status" value="1"/>
</dbReference>
<keyword evidence="4" id="KW-1185">Reference proteome</keyword>
<evidence type="ECO:0000313" key="4">
    <source>
        <dbReference type="Proteomes" id="UP000295087"/>
    </source>
</evidence>
<gene>
    <name evidence="3" type="ORF">DFR75_11613</name>
</gene>
<protein>
    <submittedName>
        <fullName evidence="3">NUDIX domain-containing protein</fullName>
    </submittedName>
</protein>
<dbReference type="RefSeq" id="WP_067497888.1">
    <property type="nucleotide sequence ID" value="NZ_SNXK01000016.1"/>
</dbReference>
<evidence type="ECO:0000256" key="1">
    <source>
        <dbReference type="ARBA" id="ARBA00005582"/>
    </source>
</evidence>
<reference evidence="3 4" key="1">
    <citation type="submission" date="2019-03" db="EMBL/GenBank/DDBJ databases">
        <title>Genomic Encyclopedia of Type Strains, Phase IV (KMG-IV): sequencing the most valuable type-strain genomes for metagenomic binning, comparative biology and taxonomic classification.</title>
        <authorList>
            <person name="Goeker M."/>
        </authorList>
    </citation>
    <scope>NUCLEOTIDE SEQUENCE [LARGE SCALE GENOMIC DNA]</scope>
    <source>
        <strain evidence="3 4">DSM 44496</strain>
    </source>
</reference>
<comment type="similarity">
    <text evidence="1">Belongs to the Nudix hydrolase family.</text>
</comment>
<evidence type="ECO:0000259" key="2">
    <source>
        <dbReference type="PROSITE" id="PS51462"/>
    </source>
</evidence>
<organism evidence="3 4">
    <name type="scientific">Nocardia ignorata</name>
    <dbReference type="NCBI Taxonomy" id="145285"/>
    <lineage>
        <taxon>Bacteria</taxon>
        <taxon>Bacillati</taxon>
        <taxon>Actinomycetota</taxon>
        <taxon>Actinomycetes</taxon>
        <taxon>Mycobacteriales</taxon>
        <taxon>Nocardiaceae</taxon>
        <taxon>Nocardia</taxon>
    </lineage>
</organism>
<dbReference type="Pfam" id="PF00293">
    <property type="entry name" value="NUDIX"/>
    <property type="match status" value="1"/>
</dbReference>
<accession>A0A4V3CMF0</accession>
<dbReference type="InterPro" id="IPR015797">
    <property type="entry name" value="NUDIX_hydrolase-like_dom_sf"/>
</dbReference>